<evidence type="ECO:0000256" key="4">
    <source>
        <dbReference type="ARBA" id="ARBA00023157"/>
    </source>
</evidence>
<reference evidence="6" key="1">
    <citation type="submission" date="2020-04" db="EMBL/GenBank/DDBJ databases">
        <authorList>
            <person name="Alioto T."/>
            <person name="Alioto T."/>
            <person name="Gomez Garrido J."/>
        </authorList>
    </citation>
    <scope>NUCLEOTIDE SEQUENCE</scope>
    <source>
        <strain evidence="6">A484AB</strain>
    </source>
</reference>
<dbReference type="SMART" id="SM00179">
    <property type="entry name" value="EGF_CA"/>
    <property type="match status" value="1"/>
</dbReference>
<dbReference type="PROSITE" id="PS01186">
    <property type="entry name" value="EGF_2"/>
    <property type="match status" value="1"/>
</dbReference>
<dbReference type="InterPro" id="IPR000742">
    <property type="entry name" value="EGF"/>
</dbReference>
<dbReference type="InterPro" id="IPR049883">
    <property type="entry name" value="NOTCH1_EGF-like"/>
</dbReference>
<dbReference type="InterPro" id="IPR018097">
    <property type="entry name" value="EGF_Ca-bd_CS"/>
</dbReference>
<keyword evidence="4" id="KW-1015">Disulfide bond</keyword>
<keyword evidence="2" id="KW-0732">Signal</keyword>
<dbReference type="CDD" id="cd00054">
    <property type="entry name" value="EGF_CA"/>
    <property type="match status" value="1"/>
</dbReference>
<keyword evidence="1 5" id="KW-0245">EGF-like domain</keyword>
<gene>
    <name evidence="6" type="ORF">PACLA_8A066719</name>
</gene>
<keyword evidence="7" id="KW-1185">Reference proteome</keyword>
<protein>
    <submittedName>
        <fullName evidence="6">Epidermal growth factor 6</fullName>
    </submittedName>
</protein>
<proteinExistence type="predicted"/>
<evidence type="ECO:0000256" key="3">
    <source>
        <dbReference type="ARBA" id="ARBA00022737"/>
    </source>
</evidence>
<dbReference type="OrthoDB" id="10066840at2759"/>
<dbReference type="Proteomes" id="UP001152795">
    <property type="component" value="Unassembled WGS sequence"/>
</dbReference>
<dbReference type="SMART" id="SM00181">
    <property type="entry name" value="EGF"/>
    <property type="match status" value="2"/>
</dbReference>
<dbReference type="Pfam" id="PF07645">
    <property type="entry name" value="EGF_CA"/>
    <property type="match status" value="1"/>
</dbReference>
<dbReference type="InterPro" id="IPR000152">
    <property type="entry name" value="EGF-type_Asp/Asn_hydroxyl_site"/>
</dbReference>
<comment type="caution">
    <text evidence="6">The sequence shown here is derived from an EMBL/GenBank/DDBJ whole genome shotgun (WGS) entry which is preliminary data.</text>
</comment>
<dbReference type="InterPro" id="IPR024731">
    <property type="entry name" value="NELL2-like_EGF"/>
</dbReference>
<dbReference type="PROSITE" id="PS01187">
    <property type="entry name" value="EGF_CA"/>
    <property type="match status" value="1"/>
</dbReference>
<dbReference type="Gene3D" id="2.10.25.10">
    <property type="entry name" value="Laminin"/>
    <property type="match status" value="2"/>
</dbReference>
<accession>A0A7D9HMH2</accession>
<dbReference type="Pfam" id="PF12947">
    <property type="entry name" value="EGF_3"/>
    <property type="match status" value="1"/>
</dbReference>
<evidence type="ECO:0000256" key="5">
    <source>
        <dbReference type="PROSITE-ProRule" id="PRU00076"/>
    </source>
</evidence>
<dbReference type="PANTHER" id="PTHR24050:SF28">
    <property type="entry name" value="UROMODULIN-LIKE"/>
    <property type="match status" value="1"/>
</dbReference>
<evidence type="ECO:0000256" key="2">
    <source>
        <dbReference type="ARBA" id="ARBA00022729"/>
    </source>
</evidence>
<sequence length="156" mass="17392">MTAPECTRRCEAEPGCVMAKFSSAASLCWLSKSRKMAPLGNGCDGKFKNIYDYFVKPLDECDVSERQCPDHSECLFEKGHRYCKCRGGFEQHGKQCKDINECALYDDLCGEHAHCVNTLGSYKCSCNRHYIGDGVICLQKQERHAISFGQGPVSSS</sequence>
<keyword evidence="3" id="KW-0677">Repeat</keyword>
<dbReference type="PANTHER" id="PTHR24050">
    <property type="entry name" value="PA14 DOMAIN-CONTAINING PROTEIN"/>
    <property type="match status" value="1"/>
</dbReference>
<dbReference type="InterPro" id="IPR001881">
    <property type="entry name" value="EGF-like_Ca-bd_dom"/>
</dbReference>
<evidence type="ECO:0000313" key="7">
    <source>
        <dbReference type="Proteomes" id="UP001152795"/>
    </source>
</evidence>
<evidence type="ECO:0000313" key="6">
    <source>
        <dbReference type="EMBL" id="CAB3988817.1"/>
    </source>
</evidence>
<comment type="caution">
    <text evidence="5">Lacks conserved residue(s) required for the propagation of feature annotation.</text>
</comment>
<dbReference type="SUPFAM" id="SSF57196">
    <property type="entry name" value="EGF/Laminin"/>
    <property type="match status" value="1"/>
</dbReference>
<name>A0A7D9HMH2_PARCT</name>
<dbReference type="PROSITE" id="PS50026">
    <property type="entry name" value="EGF_3"/>
    <property type="match status" value="1"/>
</dbReference>
<dbReference type="AlphaFoldDB" id="A0A7D9HMH2"/>
<dbReference type="PROSITE" id="PS00010">
    <property type="entry name" value="ASX_HYDROXYL"/>
    <property type="match status" value="1"/>
</dbReference>
<dbReference type="InterPro" id="IPR052235">
    <property type="entry name" value="Nephronectin_domain"/>
</dbReference>
<dbReference type="GO" id="GO:0005509">
    <property type="term" value="F:calcium ion binding"/>
    <property type="evidence" value="ECO:0007669"/>
    <property type="project" value="InterPro"/>
</dbReference>
<evidence type="ECO:0000256" key="1">
    <source>
        <dbReference type="ARBA" id="ARBA00022536"/>
    </source>
</evidence>
<dbReference type="EMBL" id="CACRXK020001386">
    <property type="protein sequence ID" value="CAB3988817.1"/>
    <property type="molecule type" value="Genomic_DNA"/>
</dbReference>
<dbReference type="FunFam" id="2.10.25.10:FF:000038">
    <property type="entry name" value="Fibrillin 2"/>
    <property type="match status" value="1"/>
</dbReference>
<organism evidence="6 7">
    <name type="scientific">Paramuricea clavata</name>
    <name type="common">Red gorgonian</name>
    <name type="synonym">Violescent sea-whip</name>
    <dbReference type="NCBI Taxonomy" id="317549"/>
    <lineage>
        <taxon>Eukaryota</taxon>
        <taxon>Metazoa</taxon>
        <taxon>Cnidaria</taxon>
        <taxon>Anthozoa</taxon>
        <taxon>Octocorallia</taxon>
        <taxon>Malacalcyonacea</taxon>
        <taxon>Plexauridae</taxon>
        <taxon>Paramuricea</taxon>
    </lineage>
</organism>